<feature type="compositionally biased region" description="Basic and acidic residues" evidence="1">
    <location>
        <begin position="26"/>
        <end position="35"/>
    </location>
</feature>
<protein>
    <submittedName>
        <fullName evidence="2">Uncharacterized protein</fullName>
    </submittedName>
</protein>
<proteinExistence type="predicted"/>
<dbReference type="AlphaFoldDB" id="M0E7I2"/>
<feature type="region of interest" description="Disordered" evidence="1">
    <location>
        <begin position="146"/>
        <end position="182"/>
    </location>
</feature>
<dbReference type="EMBL" id="AOJK01000050">
    <property type="protein sequence ID" value="ELZ42963.1"/>
    <property type="molecule type" value="Genomic_DNA"/>
</dbReference>
<dbReference type="RefSeq" id="WP_008443316.1">
    <property type="nucleotide sequence ID" value="NZ_AOJK01000050.1"/>
</dbReference>
<feature type="compositionally biased region" description="Basic and acidic residues" evidence="1">
    <location>
        <begin position="53"/>
        <end position="66"/>
    </location>
</feature>
<feature type="region of interest" description="Disordered" evidence="1">
    <location>
        <begin position="1"/>
        <end position="130"/>
    </location>
</feature>
<accession>M0E7I2</accession>
<keyword evidence="3" id="KW-1185">Reference proteome</keyword>
<organism evidence="2 3">
    <name type="scientific">Halorubrum californiense DSM 19288</name>
    <dbReference type="NCBI Taxonomy" id="1227465"/>
    <lineage>
        <taxon>Archaea</taxon>
        <taxon>Methanobacteriati</taxon>
        <taxon>Methanobacteriota</taxon>
        <taxon>Stenosarchaea group</taxon>
        <taxon>Halobacteria</taxon>
        <taxon>Halobacteriales</taxon>
        <taxon>Haloferacaceae</taxon>
        <taxon>Halorubrum</taxon>
    </lineage>
</organism>
<name>M0E7I2_9EURY</name>
<evidence type="ECO:0000313" key="3">
    <source>
        <dbReference type="Proteomes" id="UP000011586"/>
    </source>
</evidence>
<comment type="caution">
    <text evidence="2">The sequence shown here is derived from an EMBL/GenBank/DDBJ whole genome shotgun (WGS) entry which is preliminary data.</text>
</comment>
<feature type="compositionally biased region" description="Polar residues" evidence="1">
    <location>
        <begin position="1"/>
        <end position="23"/>
    </location>
</feature>
<gene>
    <name evidence="2" type="ORF">C463_10175</name>
</gene>
<dbReference type="STRING" id="1227465.C463_10175"/>
<dbReference type="Proteomes" id="UP000011586">
    <property type="component" value="Unassembled WGS sequence"/>
</dbReference>
<feature type="compositionally biased region" description="Basic and acidic residues" evidence="1">
    <location>
        <begin position="82"/>
        <end position="128"/>
    </location>
</feature>
<reference evidence="2 3" key="1">
    <citation type="journal article" date="2014" name="PLoS Genet.">
        <title>Phylogenetically driven sequencing of extremely halophilic archaea reveals strategies for static and dynamic osmo-response.</title>
        <authorList>
            <person name="Becker E.A."/>
            <person name="Seitzer P.M."/>
            <person name="Tritt A."/>
            <person name="Larsen D."/>
            <person name="Krusor M."/>
            <person name="Yao A.I."/>
            <person name="Wu D."/>
            <person name="Madern D."/>
            <person name="Eisen J.A."/>
            <person name="Darling A.E."/>
            <person name="Facciotti M.T."/>
        </authorList>
    </citation>
    <scope>NUCLEOTIDE SEQUENCE [LARGE SCALE GENOMIC DNA]</scope>
    <source>
        <strain evidence="2 3">DSM 19288</strain>
    </source>
</reference>
<evidence type="ECO:0000313" key="2">
    <source>
        <dbReference type="EMBL" id="ELZ42963.1"/>
    </source>
</evidence>
<evidence type="ECO:0000256" key="1">
    <source>
        <dbReference type="SAM" id="MobiDB-lite"/>
    </source>
</evidence>
<dbReference type="PATRIC" id="fig|1227465.4.peg.1993"/>
<sequence length="196" mass="21804">MSGTTKAVVNPDTNAYATPTRPNRGNPDEKRRGGERGIASGKDGTDEQCDPAGEQRERRESDRDPEAEQAEPLPPPPAPVASERHLAGAERLDQHELHDRSDQRDHGEEQESHGDDRDDERQQVDRKVGGYLIGRDVSRRCRRAELCRREAYATPDEERDDRELQPAAHGEGSQELPGDAERSLYVFDCVGGEGVN</sequence>